<sequence length="80" mass="9263">MSTEPKKSRWEQYKEKNGVTPLDLLNPKTRKIDESQAIERMAICKACPELIKVLDQCKQCGCFMEFKTRLEAAKCPLGKW</sequence>
<organism evidence="1">
    <name type="scientific">uncultured Caudovirales phage</name>
    <dbReference type="NCBI Taxonomy" id="2100421"/>
    <lineage>
        <taxon>Viruses</taxon>
        <taxon>Duplodnaviria</taxon>
        <taxon>Heunggongvirae</taxon>
        <taxon>Uroviricota</taxon>
        <taxon>Caudoviricetes</taxon>
        <taxon>Peduoviridae</taxon>
        <taxon>Maltschvirus</taxon>
        <taxon>Maltschvirus maltsch</taxon>
    </lineage>
</organism>
<reference evidence="1" key="1">
    <citation type="submission" date="2020-04" db="EMBL/GenBank/DDBJ databases">
        <authorList>
            <person name="Chiriac C."/>
            <person name="Salcher M."/>
            <person name="Ghai R."/>
            <person name="Kavagutti S V."/>
        </authorList>
    </citation>
    <scope>NUCLEOTIDE SEQUENCE</scope>
</reference>
<accession>A0A6J5LUW3</accession>
<evidence type="ECO:0000313" key="2">
    <source>
        <dbReference type="EMBL" id="CAB4148169.1"/>
    </source>
</evidence>
<dbReference type="EMBL" id="LR796338">
    <property type="protein sequence ID" value="CAB4137911.1"/>
    <property type="molecule type" value="Genomic_DNA"/>
</dbReference>
<protein>
    <submittedName>
        <fullName evidence="1">Uncharacterized protein</fullName>
    </submittedName>
</protein>
<dbReference type="Pfam" id="PF19668">
    <property type="entry name" value="DUF6171"/>
    <property type="match status" value="1"/>
</dbReference>
<gene>
    <name evidence="1" type="ORF">UFOVP325_139</name>
    <name evidence="2" type="ORF">UFOVP430_134</name>
</gene>
<proteinExistence type="predicted"/>
<dbReference type="EMBL" id="LR796481">
    <property type="protein sequence ID" value="CAB4148169.1"/>
    <property type="molecule type" value="Genomic_DNA"/>
</dbReference>
<evidence type="ECO:0000313" key="1">
    <source>
        <dbReference type="EMBL" id="CAB4137911.1"/>
    </source>
</evidence>
<dbReference type="InterPro" id="IPR046169">
    <property type="entry name" value="DUF6171"/>
</dbReference>
<name>A0A6J5LUW3_9CAUD</name>